<evidence type="ECO:0000313" key="3">
    <source>
        <dbReference type="Proteomes" id="UP000321533"/>
    </source>
</evidence>
<sequence length="307" mass="34695">MLFTCALLFYAGMAQKVSVTADRNKILLGEQIIMQLKAEDINPRTSVLQNWFILSDSTDHIKIVKKEPIDTIEINGYTTYLQKITITSFDSGRWQITPSPIILQDNATGKKTLLKTGSVVVDVLPVDVSGLQDYHALKDILDVEAKPDYTLYILIAGSVIVLVIAVLLLRKMFAKKNLAPPKPVYKGTALEYALQQIKELQQQNLIAGNQVKLFYTKLNNICREYFSTQLTVNASQTTSDELMLTLIVYLQDEKKRTAFFQLMRLTDAVKFAKYIPDATQHEEAIQTAVASLQHIDQQIKQTKQHDN</sequence>
<protein>
    <recommendedName>
        <fullName evidence="4">Protein BatD</fullName>
    </recommendedName>
</protein>
<feature type="transmembrane region" description="Helical" evidence="1">
    <location>
        <begin position="149"/>
        <end position="169"/>
    </location>
</feature>
<name>A0A5B8VCM7_9BACT</name>
<keyword evidence="1" id="KW-0472">Membrane</keyword>
<evidence type="ECO:0000256" key="1">
    <source>
        <dbReference type="SAM" id="Phobius"/>
    </source>
</evidence>
<reference evidence="2 3" key="1">
    <citation type="journal article" date="2016" name="Int. J. Syst. Evol. Microbiol.">
        <title>Panacibacter ginsenosidivorans gen. nov., sp. nov., with ginsenoside converting activity isolated from soil of a ginseng field.</title>
        <authorList>
            <person name="Siddiqi M.Z."/>
            <person name="Muhammad Shafi S."/>
            <person name="Choi K.D."/>
            <person name="Im W.T."/>
        </authorList>
    </citation>
    <scope>NUCLEOTIDE SEQUENCE [LARGE SCALE GENOMIC DNA]</scope>
    <source>
        <strain evidence="2 3">Gsoil1550</strain>
    </source>
</reference>
<keyword evidence="1" id="KW-1133">Transmembrane helix</keyword>
<keyword evidence="1" id="KW-0812">Transmembrane</keyword>
<accession>A0A5B8VCM7</accession>
<evidence type="ECO:0000313" key="2">
    <source>
        <dbReference type="EMBL" id="QEC68785.1"/>
    </source>
</evidence>
<organism evidence="2 3">
    <name type="scientific">Panacibacter ginsenosidivorans</name>
    <dbReference type="NCBI Taxonomy" id="1813871"/>
    <lineage>
        <taxon>Bacteria</taxon>
        <taxon>Pseudomonadati</taxon>
        <taxon>Bacteroidota</taxon>
        <taxon>Chitinophagia</taxon>
        <taxon>Chitinophagales</taxon>
        <taxon>Chitinophagaceae</taxon>
        <taxon>Panacibacter</taxon>
    </lineage>
</organism>
<keyword evidence="3" id="KW-1185">Reference proteome</keyword>
<dbReference type="Proteomes" id="UP000321533">
    <property type="component" value="Chromosome"/>
</dbReference>
<dbReference type="AlphaFoldDB" id="A0A5B8VCM7"/>
<dbReference type="OrthoDB" id="9807384at2"/>
<proteinExistence type="predicted"/>
<dbReference type="EMBL" id="CP042435">
    <property type="protein sequence ID" value="QEC68785.1"/>
    <property type="molecule type" value="Genomic_DNA"/>
</dbReference>
<gene>
    <name evidence="2" type="ORF">FRZ67_16270</name>
</gene>
<dbReference type="KEGG" id="pgin:FRZ67_16270"/>
<evidence type="ECO:0008006" key="4">
    <source>
        <dbReference type="Google" id="ProtNLM"/>
    </source>
</evidence>
<dbReference type="RefSeq" id="WP_147191157.1">
    <property type="nucleotide sequence ID" value="NZ_CP042435.1"/>
</dbReference>